<organism evidence="3 4">
    <name type="scientific">Taibaiella lutea</name>
    <dbReference type="NCBI Taxonomy" id="2608001"/>
    <lineage>
        <taxon>Bacteria</taxon>
        <taxon>Pseudomonadati</taxon>
        <taxon>Bacteroidota</taxon>
        <taxon>Chitinophagia</taxon>
        <taxon>Chitinophagales</taxon>
        <taxon>Chitinophagaceae</taxon>
        <taxon>Taibaiella</taxon>
    </lineage>
</organism>
<dbReference type="Proteomes" id="UP000323632">
    <property type="component" value="Unassembled WGS sequence"/>
</dbReference>
<keyword evidence="1" id="KW-0472">Membrane</keyword>
<feature type="transmembrane region" description="Helical" evidence="1">
    <location>
        <begin position="32"/>
        <end position="50"/>
    </location>
</feature>
<dbReference type="InterPro" id="IPR011330">
    <property type="entry name" value="Glyco_hydro/deAcase_b/a-brl"/>
</dbReference>
<dbReference type="AlphaFoldDB" id="A0A5M6CFE5"/>
<comment type="caution">
    <text evidence="3">The sequence shown here is derived from an EMBL/GenBank/DDBJ whole genome shotgun (WGS) entry which is preliminary data.</text>
</comment>
<keyword evidence="4" id="KW-1185">Reference proteome</keyword>
<evidence type="ECO:0000259" key="2">
    <source>
        <dbReference type="PROSITE" id="PS51677"/>
    </source>
</evidence>
<dbReference type="GO" id="GO:0005975">
    <property type="term" value="P:carbohydrate metabolic process"/>
    <property type="evidence" value="ECO:0007669"/>
    <property type="project" value="InterPro"/>
</dbReference>
<protein>
    <submittedName>
        <fullName evidence="3">Polysaccharide deacetylase family protein</fullName>
    </submittedName>
</protein>
<dbReference type="GO" id="GO:0016810">
    <property type="term" value="F:hydrolase activity, acting on carbon-nitrogen (but not peptide) bonds"/>
    <property type="evidence" value="ECO:0007669"/>
    <property type="project" value="InterPro"/>
</dbReference>
<sequence length="262" mass="29917">MLNSKFSYSLLFFLLLLAHVAAGVYFNGYSPWWILWCILAYITLLVLASIKIQWNFYFKSLNLLPILKITFEKGQLQLVQNQKQIALTFDDGPAEQTEAVLDILKKENIKATFFLIGKNIQGRETLVQRMFDEGHSIGNHSFNHGFNFDWQSASRMTDELVQTNEAIENITKQEVKLFRPPYGVTNPNLAKAVTNTGLKSIGWSLRSMDTIAKSESELLEKILKQVKARDIILLHDRCAVTAAILPDLIKELKKRNYSFASL</sequence>
<dbReference type="Pfam" id="PF01522">
    <property type="entry name" value="Polysacc_deac_1"/>
    <property type="match status" value="1"/>
</dbReference>
<dbReference type="InterPro" id="IPR050248">
    <property type="entry name" value="Polysacc_deacetylase_ArnD"/>
</dbReference>
<dbReference type="PANTHER" id="PTHR10587">
    <property type="entry name" value="GLYCOSYL TRANSFERASE-RELATED"/>
    <property type="match status" value="1"/>
</dbReference>
<keyword evidence="1" id="KW-1133">Transmembrane helix</keyword>
<evidence type="ECO:0000313" key="4">
    <source>
        <dbReference type="Proteomes" id="UP000323632"/>
    </source>
</evidence>
<dbReference type="InterPro" id="IPR002509">
    <property type="entry name" value="NODB_dom"/>
</dbReference>
<dbReference type="EMBL" id="VWSH01000003">
    <property type="protein sequence ID" value="KAA5533160.1"/>
    <property type="molecule type" value="Genomic_DNA"/>
</dbReference>
<gene>
    <name evidence="3" type="ORF">F0919_11460</name>
</gene>
<keyword evidence="1" id="KW-0812">Transmembrane</keyword>
<evidence type="ECO:0000313" key="3">
    <source>
        <dbReference type="EMBL" id="KAA5533160.1"/>
    </source>
</evidence>
<name>A0A5M6CFE5_9BACT</name>
<accession>A0A5M6CFE5</accession>
<dbReference type="Gene3D" id="3.20.20.370">
    <property type="entry name" value="Glycoside hydrolase/deacetylase"/>
    <property type="match status" value="1"/>
</dbReference>
<dbReference type="PROSITE" id="PS51677">
    <property type="entry name" value="NODB"/>
    <property type="match status" value="1"/>
</dbReference>
<reference evidence="3 4" key="1">
    <citation type="submission" date="2019-09" db="EMBL/GenBank/DDBJ databases">
        <title>Genome sequence and assembly of Taibaiella sp.</title>
        <authorList>
            <person name="Chhetri G."/>
        </authorList>
    </citation>
    <scope>NUCLEOTIDE SEQUENCE [LARGE SCALE GENOMIC DNA]</scope>
    <source>
        <strain evidence="3 4">KVB11</strain>
    </source>
</reference>
<feature type="domain" description="NodB homology" evidence="2">
    <location>
        <begin position="83"/>
        <end position="260"/>
    </location>
</feature>
<evidence type="ECO:0000256" key="1">
    <source>
        <dbReference type="SAM" id="Phobius"/>
    </source>
</evidence>
<dbReference type="SUPFAM" id="SSF88713">
    <property type="entry name" value="Glycoside hydrolase/deacetylase"/>
    <property type="match status" value="1"/>
</dbReference>
<proteinExistence type="predicted"/>
<dbReference type="CDD" id="cd10917">
    <property type="entry name" value="CE4_NodB_like_6s_7s"/>
    <property type="match status" value="1"/>
</dbReference>